<comment type="caution">
    <text evidence="1">The sequence shown here is derived from an EMBL/GenBank/DDBJ whole genome shotgun (WGS) entry which is preliminary data.</text>
</comment>
<dbReference type="RefSeq" id="WP_134117500.1">
    <property type="nucleotide sequence ID" value="NZ_SOEG01000020.1"/>
</dbReference>
<protein>
    <submittedName>
        <fullName evidence="1">P-loop uncharacterized protein DUF2791</fullName>
    </submittedName>
</protein>
<proteinExistence type="predicted"/>
<organism evidence="1 2">
    <name type="scientific">Orenia marismortui</name>
    <dbReference type="NCBI Taxonomy" id="46469"/>
    <lineage>
        <taxon>Bacteria</taxon>
        <taxon>Bacillati</taxon>
        <taxon>Bacillota</taxon>
        <taxon>Clostridia</taxon>
        <taxon>Halanaerobiales</taxon>
        <taxon>Halobacteroidaceae</taxon>
        <taxon>Orenia</taxon>
    </lineage>
</organism>
<evidence type="ECO:0000313" key="2">
    <source>
        <dbReference type="Proteomes" id="UP000295832"/>
    </source>
</evidence>
<name>A0A4R8GVU0_9FIRM</name>
<reference evidence="1 2" key="1">
    <citation type="submission" date="2019-03" db="EMBL/GenBank/DDBJ databases">
        <title>Subsurface microbial communities from deep shales in Ohio and West Virginia, USA.</title>
        <authorList>
            <person name="Wrighton K."/>
        </authorList>
    </citation>
    <scope>NUCLEOTIDE SEQUENCE [LARGE SCALE GENOMIC DNA]</scope>
    <source>
        <strain evidence="1 2">MSL 6dP</strain>
    </source>
</reference>
<dbReference type="InterPro" id="IPR021228">
    <property type="entry name" value="BrxD"/>
</dbReference>
<keyword evidence="2" id="KW-1185">Reference proteome</keyword>
<evidence type="ECO:0000313" key="1">
    <source>
        <dbReference type="EMBL" id="TDX49141.1"/>
    </source>
</evidence>
<dbReference type="EMBL" id="SOEG01000020">
    <property type="protein sequence ID" value="TDX49141.1"/>
    <property type="molecule type" value="Genomic_DNA"/>
</dbReference>
<dbReference type="Proteomes" id="UP000295832">
    <property type="component" value="Unassembled WGS sequence"/>
</dbReference>
<accession>A0A4R8GVU0</accession>
<dbReference type="Pfam" id="PF10923">
    <property type="entry name" value="BrxC_BrxD"/>
    <property type="match status" value="1"/>
</dbReference>
<dbReference type="AlphaFoldDB" id="A0A4R8GVU0"/>
<gene>
    <name evidence="1" type="ORF">C7959_12035</name>
</gene>
<sequence>MKIKRKESSAIINALNAGVVPRIGLHHILVGRDQEVQSFLKDLKEVEEGSSKVKFWIGNYGSGKSFMLHLMRNVALEKNFVVADMDFSPEKRLSSSGKRAVATYTELMNNLSIKTKQDNALVTILDKWINQIIMKTSQKYGFSPTELDNLENQKIIKNTIMETLNQLSDVGGFDFGVVISKYFDGYINNDDFKTKSALKWLRGEYATKTEAREDLGVRKIIDSDNYYDMLKNFSDFVIQIGYSGLMLNFDEAVNLFKITHTQSRERNYEKILTIFNDCLQGKSSHLHINFAGTKEFLEDERRGLYSYNALKTRLQTNPFENKESRDFSQPVIKLAPLDHNEIFVLLQKLLQIFNSHHKSNIDLTQEEIKNFMEDIYNRPGANELLTPRDVIRDFLHALNIIRQNPEYNRNTIFSKVAQDQDEDEVEDNDDNIEDRFTVEEF</sequence>